<keyword evidence="10" id="KW-0547">Nucleotide-binding</keyword>
<keyword evidence="9" id="KW-0418">Kinase</keyword>
<feature type="domain" description="Histidine kinase" evidence="16">
    <location>
        <begin position="347"/>
        <end position="567"/>
    </location>
</feature>
<dbReference type="SUPFAM" id="SSF47384">
    <property type="entry name" value="Homodimeric domain of signal transducing histidine kinase"/>
    <property type="match status" value="1"/>
</dbReference>
<dbReference type="InterPro" id="IPR036641">
    <property type="entry name" value="HPT_dom_sf"/>
</dbReference>
<evidence type="ECO:0000256" key="10">
    <source>
        <dbReference type="ARBA" id="ARBA00022840"/>
    </source>
</evidence>
<comment type="subcellular location">
    <subcellularLocation>
        <location evidence="2">Cell inner membrane</location>
        <topology evidence="2">Multi-pass membrane protein</topology>
    </subcellularLocation>
</comment>
<evidence type="ECO:0000256" key="15">
    <source>
        <dbReference type="SAM" id="Phobius"/>
    </source>
</evidence>
<dbReference type="Pfam" id="PF00512">
    <property type="entry name" value="HisKA"/>
    <property type="match status" value="1"/>
</dbReference>
<keyword evidence="7" id="KW-0808">Transferase</keyword>
<comment type="catalytic activity">
    <reaction evidence="1">
        <text>ATP + protein L-histidine = ADP + protein N-phospho-L-histidine.</text>
        <dbReference type="EC" id="2.7.13.3"/>
    </reaction>
</comment>
<evidence type="ECO:0000313" key="20">
    <source>
        <dbReference type="Proteomes" id="UP000292884"/>
    </source>
</evidence>
<protein>
    <recommendedName>
        <fullName evidence="3">histidine kinase</fullName>
        <ecNumber evidence="3">2.7.13.3</ecNumber>
    </recommendedName>
</protein>
<evidence type="ECO:0000256" key="2">
    <source>
        <dbReference type="ARBA" id="ARBA00004429"/>
    </source>
</evidence>
<dbReference type="InterPro" id="IPR008207">
    <property type="entry name" value="Sig_transdc_His_kin_Hpt_dom"/>
</dbReference>
<evidence type="ECO:0000259" key="18">
    <source>
        <dbReference type="PROSITE" id="PS50894"/>
    </source>
</evidence>
<keyword evidence="20" id="KW-1185">Reference proteome</keyword>
<dbReference type="Gene3D" id="3.40.50.2300">
    <property type="match status" value="1"/>
</dbReference>
<evidence type="ECO:0000256" key="6">
    <source>
        <dbReference type="ARBA" id="ARBA00022553"/>
    </source>
</evidence>
<evidence type="ECO:0000256" key="1">
    <source>
        <dbReference type="ARBA" id="ARBA00000085"/>
    </source>
</evidence>
<dbReference type="EMBL" id="SJSK01000001">
    <property type="protein sequence ID" value="TCC94243.1"/>
    <property type="molecule type" value="Genomic_DNA"/>
</dbReference>
<dbReference type="Gene3D" id="1.20.120.160">
    <property type="entry name" value="HPT domain"/>
    <property type="match status" value="1"/>
</dbReference>
<dbReference type="FunFam" id="3.30.565.10:FF:000010">
    <property type="entry name" value="Sensor histidine kinase RcsC"/>
    <property type="match status" value="1"/>
</dbReference>
<dbReference type="InterPro" id="IPR005467">
    <property type="entry name" value="His_kinase_dom"/>
</dbReference>
<accession>A0A4R0N4D8</accession>
<keyword evidence="10" id="KW-0067">ATP-binding</keyword>
<dbReference type="SUPFAM" id="SSF55874">
    <property type="entry name" value="ATPase domain of HSP90 chaperone/DNA topoisomerase II/histidine kinase"/>
    <property type="match status" value="1"/>
</dbReference>
<dbReference type="CDD" id="cd00082">
    <property type="entry name" value="HisKA"/>
    <property type="match status" value="1"/>
</dbReference>
<dbReference type="PROSITE" id="PS50109">
    <property type="entry name" value="HIS_KIN"/>
    <property type="match status" value="1"/>
</dbReference>
<dbReference type="Pfam" id="PF02518">
    <property type="entry name" value="HATPase_c"/>
    <property type="match status" value="1"/>
</dbReference>
<proteinExistence type="predicted"/>
<evidence type="ECO:0000256" key="9">
    <source>
        <dbReference type="ARBA" id="ARBA00022777"/>
    </source>
</evidence>
<organism evidence="19 20">
    <name type="scientific">Pedobacter frigiditerrae</name>
    <dbReference type="NCBI Taxonomy" id="2530452"/>
    <lineage>
        <taxon>Bacteria</taxon>
        <taxon>Pseudomonadati</taxon>
        <taxon>Bacteroidota</taxon>
        <taxon>Sphingobacteriia</taxon>
        <taxon>Sphingobacteriales</taxon>
        <taxon>Sphingobacteriaceae</taxon>
        <taxon>Pedobacter</taxon>
    </lineage>
</organism>
<dbReference type="RefSeq" id="WP_131552104.1">
    <property type="nucleotide sequence ID" value="NZ_SJSK01000001.1"/>
</dbReference>
<keyword evidence="12 15" id="KW-0472">Membrane</keyword>
<dbReference type="InterPro" id="IPR003661">
    <property type="entry name" value="HisK_dim/P_dom"/>
</dbReference>
<evidence type="ECO:0000256" key="3">
    <source>
        <dbReference type="ARBA" id="ARBA00012438"/>
    </source>
</evidence>
<dbReference type="PANTHER" id="PTHR43047:SF72">
    <property type="entry name" value="OSMOSENSING HISTIDINE PROTEIN KINASE SLN1"/>
    <property type="match status" value="1"/>
</dbReference>
<dbReference type="PANTHER" id="PTHR43047">
    <property type="entry name" value="TWO-COMPONENT HISTIDINE PROTEIN KINASE"/>
    <property type="match status" value="1"/>
</dbReference>
<evidence type="ECO:0000256" key="14">
    <source>
        <dbReference type="PROSITE-ProRule" id="PRU00169"/>
    </source>
</evidence>
<evidence type="ECO:0000256" key="5">
    <source>
        <dbReference type="ARBA" id="ARBA00022519"/>
    </source>
</evidence>
<dbReference type="SMART" id="SM00448">
    <property type="entry name" value="REC"/>
    <property type="match status" value="1"/>
</dbReference>
<dbReference type="PRINTS" id="PR00344">
    <property type="entry name" value="BCTRLSENSOR"/>
</dbReference>
<dbReference type="PROSITE" id="PS50110">
    <property type="entry name" value="RESPONSE_REGULATORY"/>
    <property type="match status" value="1"/>
</dbReference>
<dbReference type="GO" id="GO:0009927">
    <property type="term" value="F:histidine phosphotransfer kinase activity"/>
    <property type="evidence" value="ECO:0007669"/>
    <property type="project" value="TreeGrafter"/>
</dbReference>
<dbReference type="SMART" id="SM00388">
    <property type="entry name" value="HisKA"/>
    <property type="match status" value="1"/>
</dbReference>
<evidence type="ECO:0000256" key="12">
    <source>
        <dbReference type="ARBA" id="ARBA00023136"/>
    </source>
</evidence>
<dbReference type="Gene3D" id="3.30.565.10">
    <property type="entry name" value="Histidine kinase-like ATPase, C-terminal domain"/>
    <property type="match status" value="1"/>
</dbReference>
<keyword evidence="8 15" id="KW-0812">Transmembrane</keyword>
<dbReference type="GO" id="GO:0005886">
    <property type="term" value="C:plasma membrane"/>
    <property type="evidence" value="ECO:0007669"/>
    <property type="project" value="UniProtKB-SubCell"/>
</dbReference>
<keyword evidence="5" id="KW-0997">Cell inner membrane</keyword>
<evidence type="ECO:0000256" key="13">
    <source>
        <dbReference type="PROSITE-ProRule" id="PRU00110"/>
    </source>
</evidence>
<evidence type="ECO:0000259" key="17">
    <source>
        <dbReference type="PROSITE" id="PS50110"/>
    </source>
</evidence>
<dbReference type="SMART" id="SM00387">
    <property type="entry name" value="HATPase_c"/>
    <property type="match status" value="1"/>
</dbReference>
<dbReference type="AlphaFoldDB" id="A0A4R0N4D8"/>
<keyword evidence="6 14" id="KW-0597">Phosphoprotein</keyword>
<evidence type="ECO:0000313" key="19">
    <source>
        <dbReference type="EMBL" id="TCC94243.1"/>
    </source>
</evidence>
<feature type="domain" description="HPt" evidence="18">
    <location>
        <begin position="721"/>
        <end position="816"/>
    </location>
</feature>
<dbReference type="Pfam" id="PF00072">
    <property type="entry name" value="Response_reg"/>
    <property type="match status" value="1"/>
</dbReference>
<dbReference type="OrthoDB" id="9797097at2"/>
<dbReference type="InterPro" id="IPR036097">
    <property type="entry name" value="HisK_dim/P_sf"/>
</dbReference>
<feature type="modified residue" description="4-aspartylphosphate" evidence="14">
    <location>
        <position position="636"/>
    </location>
</feature>
<dbReference type="InterPro" id="IPR003594">
    <property type="entry name" value="HATPase_dom"/>
</dbReference>
<dbReference type="GO" id="GO:0000155">
    <property type="term" value="F:phosphorelay sensor kinase activity"/>
    <property type="evidence" value="ECO:0007669"/>
    <property type="project" value="InterPro"/>
</dbReference>
<dbReference type="InterPro" id="IPR036890">
    <property type="entry name" value="HATPase_C_sf"/>
</dbReference>
<gene>
    <name evidence="19" type="ORF">EZ428_05555</name>
</gene>
<dbReference type="SUPFAM" id="SSF52172">
    <property type="entry name" value="CheY-like"/>
    <property type="match status" value="1"/>
</dbReference>
<evidence type="ECO:0000256" key="11">
    <source>
        <dbReference type="ARBA" id="ARBA00022989"/>
    </source>
</evidence>
<keyword evidence="11 15" id="KW-1133">Transmembrane helix</keyword>
<evidence type="ECO:0000256" key="8">
    <source>
        <dbReference type="ARBA" id="ARBA00022692"/>
    </source>
</evidence>
<evidence type="ECO:0000256" key="7">
    <source>
        <dbReference type="ARBA" id="ARBA00022679"/>
    </source>
</evidence>
<dbReference type="EC" id="2.7.13.3" evidence="3"/>
<sequence>MPNKKQNFFINAIKGKVVIGFLFACFALLLAWGISKFVFAEMLDKVEKLSTPNTKLRIVNEISNQIAGLDQLQRDKGTSKDFKGSYFLKETREIRKRLDSLSLLYAKDTVQLARINSIKQLLIGRNKEFLNYLEVKETLVSTKSFSDKVKVLNDLLSQKSRKVDSAVFTTSTSTTLLEAQDAKSKGFLSRLFGKKEAEVYKIINEEYQIKRDTLNAVAEDSVMNSIKTSLKNIEVEQKAKSSKFLKREADLASSSNTLTKQMLSIVKEVEGETLAQIELNGSEAKSVVNDGVNQIMTIIIIFFLIMLVLVYLILSDITKSNKYRKELELAKDEAEYHGKAKQRFLSNMSHEIRTPLQSILGYAELINQQDMPRKGDIDAIYKSSEHLLQIVNEILDYNRIISGEFKFEKKPFDIGVVLNEVIAIMQPLAEKKAIELVHNFDIGSRFMILGDAFRLKQILFNLLGNAIKFTLEGRVTLQVTCKSKDDFIYYNFIVEDTGIGFKEEDLERIFAEFEQIEIPQKDEINQNGTGLGLAIVKTLVDSQHGQINVKSELAKGTTFSVHLSYQKANITEENVATKKPSSHTAEMVWIIDDDQLILDLCGYILERYQIPHRLFNNVHNVLNATAENNLSHILVDMRLPEMSGVALTKILKEKLNTNIKFYAMTAQVLPDEQAEILKEGFEKIIIKPFKEYDLMAVFGIEQFEPKLNFDFTSLEKMTMGDEQLMERILNRFIADCSADISEVELNIEEQDIAKTRLIIHRLAGRISQIGFKELGNSFRVLEQEIAGKRKIDQKIKEETGVLFSKLEEFISFLSGTYSIP</sequence>
<keyword evidence="4" id="KW-1003">Cell membrane</keyword>
<dbReference type="Gene3D" id="1.10.287.130">
    <property type="match status" value="1"/>
</dbReference>
<feature type="domain" description="Response regulatory" evidence="17">
    <location>
        <begin position="587"/>
        <end position="702"/>
    </location>
</feature>
<dbReference type="InterPro" id="IPR011006">
    <property type="entry name" value="CheY-like_superfamily"/>
</dbReference>
<feature type="transmembrane region" description="Helical" evidence="15">
    <location>
        <begin position="295"/>
        <end position="314"/>
    </location>
</feature>
<dbReference type="InterPro" id="IPR004358">
    <property type="entry name" value="Sig_transdc_His_kin-like_C"/>
</dbReference>
<dbReference type="SUPFAM" id="SSF47226">
    <property type="entry name" value="Histidine-containing phosphotransfer domain, HPT domain"/>
    <property type="match status" value="1"/>
</dbReference>
<name>A0A4R0N4D8_9SPHI</name>
<dbReference type="Proteomes" id="UP000292884">
    <property type="component" value="Unassembled WGS sequence"/>
</dbReference>
<evidence type="ECO:0000259" key="16">
    <source>
        <dbReference type="PROSITE" id="PS50109"/>
    </source>
</evidence>
<dbReference type="InterPro" id="IPR001789">
    <property type="entry name" value="Sig_transdc_resp-reg_receiver"/>
</dbReference>
<feature type="modified residue" description="Phosphohistidine" evidence="13">
    <location>
        <position position="760"/>
    </location>
</feature>
<dbReference type="PROSITE" id="PS50894">
    <property type="entry name" value="HPT"/>
    <property type="match status" value="1"/>
</dbReference>
<reference evidence="19 20" key="1">
    <citation type="submission" date="2019-02" db="EMBL/GenBank/DDBJ databases">
        <title>Pedobacter sp. RP-1-13 sp. nov., isolated from Arctic soil.</title>
        <authorList>
            <person name="Dahal R.H."/>
        </authorList>
    </citation>
    <scope>NUCLEOTIDE SEQUENCE [LARGE SCALE GENOMIC DNA]</scope>
    <source>
        <strain evidence="19 20">RP-1-13</strain>
    </source>
</reference>
<comment type="caution">
    <text evidence="19">The sequence shown here is derived from an EMBL/GenBank/DDBJ whole genome shotgun (WGS) entry which is preliminary data.</text>
</comment>
<evidence type="ECO:0000256" key="4">
    <source>
        <dbReference type="ARBA" id="ARBA00022475"/>
    </source>
</evidence>